<dbReference type="PANTHER" id="PTHR32305:SF17">
    <property type="entry name" value="TRNA NUCLEASE WAPA"/>
    <property type="match status" value="1"/>
</dbReference>
<accession>A0ABX2FE83</accession>
<dbReference type="NCBIfam" id="TIGR01643">
    <property type="entry name" value="YD_repeat_2x"/>
    <property type="match status" value="2"/>
</dbReference>
<feature type="compositionally biased region" description="Low complexity" evidence="2">
    <location>
        <begin position="1768"/>
        <end position="1778"/>
    </location>
</feature>
<dbReference type="InterPro" id="IPR050708">
    <property type="entry name" value="T6SS_VgrG/RHS"/>
</dbReference>
<name>A0ABX2FE83_9PSEU</name>
<feature type="compositionally biased region" description="Basic residues" evidence="2">
    <location>
        <begin position="1752"/>
        <end position="1767"/>
    </location>
</feature>
<protein>
    <submittedName>
        <fullName evidence="5">Type IV secretion protein Rhs</fullName>
    </submittedName>
</protein>
<dbReference type="Proteomes" id="UP000763557">
    <property type="component" value="Unassembled WGS sequence"/>
</dbReference>
<keyword evidence="3" id="KW-0732">Signal</keyword>
<feature type="region of interest" description="Disordered" evidence="2">
    <location>
        <begin position="1752"/>
        <end position="1808"/>
    </location>
</feature>
<feature type="compositionally biased region" description="Acidic residues" evidence="2">
    <location>
        <begin position="1890"/>
        <end position="1899"/>
    </location>
</feature>
<feature type="region of interest" description="Disordered" evidence="2">
    <location>
        <begin position="26"/>
        <end position="50"/>
    </location>
</feature>
<feature type="compositionally biased region" description="Polar residues" evidence="2">
    <location>
        <begin position="1937"/>
        <end position="1948"/>
    </location>
</feature>
<dbReference type="InterPro" id="IPR006530">
    <property type="entry name" value="YD"/>
</dbReference>
<feature type="chain" id="PRO_5046207427" evidence="3">
    <location>
        <begin position="25"/>
        <end position="1974"/>
    </location>
</feature>
<dbReference type="PANTHER" id="PTHR32305">
    <property type="match status" value="1"/>
</dbReference>
<sequence>MVVLFVAVVSVVAALVVPAGVAVAGPPGAQRERSVPGGAVTPGKLPADPAANRAVRATPEVVWPKAAVNEVPVAARGAGDGPVRVSPAAAGRGTPGRVRVEVLDQAASRRAGVPGLMFRIARADGVRDEGPIGVEVDYSGFRHAFGGDYATRMRLVRIADCAGCAPVALQAGNDVKAGRIAAEVPVGQQGALFAVTAASSGSAGNFTATSLAPSATWSVGLQSGDFTWSYPMAMPPMPGLVPDVELRYSSGAVDGRTASTNNQASWVGEGFDYHPGFIERSFKPCAEDMAGGSNGVKSGDECWATFNGKLVQSVHVSLPGLASELVQDDVSPGKWRAEEDDGWRVELLTGAPNGDNDGEYWQLTSPDGTRYVFGRSQLPGGVQTNSASTMPVYGNHANEPCRGATFDSSWCQQAYRWNLEYVVDRHGDAMSMFYNKETNNYGRNNSTTATPYTRASYLDHIDYGQREVNGSLTAPSARVVFTAVDRCIPGATCAPDQPASWPDVPWDQACSATPCTDKHSPTFWSTKRLAKVTTQVSGQDVDSWTFNHVFPQAGDDGSPALWLASILHRGHVGGAAEVPEVRFVGVERANRVDSDEHRPPLTKWRVAAIGTETGGLIEVSYTQQECAVTALPVPDRNAEKCYPAYWTPQGELEPRLDYFNKFVVTQVKETDLVGGNPLKVTQYDYLDGTAWHRDDAEMTPARFKTYGQYRGFQKVRVRTGDPNAGKQTRTEHLFMRGMDDDLMSDGVTRRNAEIVDSKGGKLDDRPQWKGFARETVTYDGDTVVSSSLQEPISIGPNASRNRESGPLGSYVTEIRTVRERVALAAGGARETEVQQEYDEYGLPIRTTDLGDVSTPADDTCTRYSYARNTQDWIVDPVSRVEKLAASCAAAAYPADLLAEERSYYDNSTTLGAPPSAGDETRTEELSVKGSAGLEFTKTSETKYDAHGRVTESVNALGDKVTTAYTPASGGPLTQIVVTNPLGHATTSTVDVRGADTSTVDANGRRTDLAYDPLGRLTAVWKPGRAKSVGASANLQYEYLVRADGPSAVTTRELLGSGAYLTKHTLYDGFLRERQTQATAPGGGRVVSDVIHDSHGRIAKTNQPYWNSDAPATTLHAARDADVPGQVSLAYDGAGRKTAEILSSHGAEKWRTTTAYGGNWVSETPPAGDTPTTRILDAHGQVVELRQHFTGGHDTTKYTYTKLGQLDTATDPAGNVWRYHYDPRGREIQVDDPDKGTNLAGYDAEGRITSITDSRGKTLTFAYDALDRRTAVHEGTTKLAEWTFDTLPGGKGMPVAAIRWHDGQAYRNETLGYDEAGRPTGTAVTIPSTERGLGGRYETTFGYNIADQVVSAALPAAGGLRAETLRTTYDAVGLPSRLTGLTQYVGTSAYTALGEPQQFTLGVNGKQVYRTFSYDAATRRLIRTQTDRQTATQPVVTDTTLDYDPAGNITKIANGDDVQCFRTDHLRRTTEAWTATDGCTAAPSLSVLGGPAPYWLSYTYDATGNRTAERRRSSGVDVTRTYTYATPQPHAARSITEPGRTEVNTYDPAGNLTERTVNGVQRKHTWDVEGHLSTVVEGTQTTAFLYDADGNRLIRRDPSGTTLYLGDTELKADQSGVVVSATRYYSHNDEVVAVRSKAGTEKLNWLVSDHHGTAEVTVESADLAVGQRRFTPFGQPRGATPSWPDERGFVGGTADASTGLVHLGAREYDPANGRFLSVDPLIDHHDPQQVNGYAYGNNSPATYSDADGLKAKKTKTKAVKTKSAKKVKATVSKTLSSKSAAKKKKPKSSIAGGKANSGKGKAKAKGNDKPKAKMFAGLFQPAKDPFSKALLKSVSSAIQKAGKSGSSSGLADKKLAYMLAGMYGGEAYDYSDGGEIYTQFDYDWGYEDDTFAQEAPDEPDYTPPPPPYPGWSPTLPPGYSEPESSGPSMSTSMTMSTFSQPGTGAQQPAFTRPVHRHPYPPAPGRILAPGARIRV</sequence>
<dbReference type="InterPro" id="IPR056823">
    <property type="entry name" value="TEN-like_YD-shell"/>
</dbReference>
<comment type="caution">
    <text evidence="5">The sequence shown here is derived from an EMBL/GenBank/DDBJ whole genome shotgun (WGS) entry which is preliminary data.</text>
</comment>
<gene>
    <name evidence="5" type="ORF">GC106_67060</name>
</gene>
<evidence type="ECO:0000313" key="5">
    <source>
        <dbReference type="EMBL" id="NRN69449.1"/>
    </source>
</evidence>
<evidence type="ECO:0000256" key="3">
    <source>
        <dbReference type="SAM" id="SignalP"/>
    </source>
</evidence>
<proteinExistence type="predicted"/>
<feature type="compositionally biased region" description="Low complexity" evidence="2">
    <location>
        <begin position="1787"/>
        <end position="1798"/>
    </location>
</feature>
<feature type="compositionally biased region" description="Low complexity" evidence="2">
    <location>
        <begin position="1916"/>
        <end position="1936"/>
    </location>
</feature>
<feature type="compositionally biased region" description="Pro residues" evidence="2">
    <location>
        <begin position="1900"/>
        <end position="1915"/>
    </location>
</feature>
<dbReference type="NCBIfam" id="TIGR03696">
    <property type="entry name" value="Rhs_assc_core"/>
    <property type="match status" value="1"/>
</dbReference>
<keyword evidence="6" id="KW-1185">Reference proteome</keyword>
<dbReference type="InterPro" id="IPR022385">
    <property type="entry name" value="Rhs_assc_core"/>
</dbReference>
<evidence type="ECO:0000256" key="2">
    <source>
        <dbReference type="SAM" id="MobiDB-lite"/>
    </source>
</evidence>
<reference evidence="5 6" key="1">
    <citation type="submission" date="2020-01" db="EMBL/GenBank/DDBJ databases">
        <title>Kibdelosporangium persica a novel Actinomycetes from a hot desert in Iran.</title>
        <authorList>
            <person name="Safaei N."/>
            <person name="Zaburannyi N."/>
            <person name="Mueller R."/>
            <person name="Wink J."/>
        </authorList>
    </citation>
    <scope>NUCLEOTIDE SEQUENCE [LARGE SCALE GENOMIC DNA]</scope>
    <source>
        <strain evidence="5 6">4NS15</strain>
    </source>
</reference>
<keyword evidence="1" id="KW-0677">Repeat</keyword>
<evidence type="ECO:0000256" key="1">
    <source>
        <dbReference type="ARBA" id="ARBA00022737"/>
    </source>
</evidence>
<organism evidence="5 6">
    <name type="scientific">Kibdelosporangium persicum</name>
    <dbReference type="NCBI Taxonomy" id="2698649"/>
    <lineage>
        <taxon>Bacteria</taxon>
        <taxon>Bacillati</taxon>
        <taxon>Actinomycetota</taxon>
        <taxon>Actinomycetes</taxon>
        <taxon>Pseudonocardiales</taxon>
        <taxon>Pseudonocardiaceae</taxon>
        <taxon>Kibdelosporangium</taxon>
    </lineage>
</organism>
<dbReference type="EMBL" id="JAAATY010000027">
    <property type="protein sequence ID" value="NRN69449.1"/>
    <property type="molecule type" value="Genomic_DNA"/>
</dbReference>
<dbReference type="Gene3D" id="2.180.10.10">
    <property type="entry name" value="RHS repeat-associated core"/>
    <property type="match status" value="2"/>
</dbReference>
<dbReference type="InterPro" id="IPR031325">
    <property type="entry name" value="RHS_repeat"/>
</dbReference>
<feature type="region of interest" description="Disordered" evidence="2">
    <location>
        <begin position="1890"/>
        <end position="1974"/>
    </location>
</feature>
<feature type="domain" description="Teneurin-like YD-shell" evidence="4">
    <location>
        <begin position="1496"/>
        <end position="1739"/>
    </location>
</feature>
<dbReference type="Pfam" id="PF25023">
    <property type="entry name" value="TEN_YD-shell"/>
    <property type="match status" value="1"/>
</dbReference>
<evidence type="ECO:0000259" key="4">
    <source>
        <dbReference type="Pfam" id="PF25023"/>
    </source>
</evidence>
<dbReference type="Pfam" id="PF05593">
    <property type="entry name" value="RHS_repeat"/>
    <property type="match status" value="2"/>
</dbReference>
<evidence type="ECO:0000313" key="6">
    <source>
        <dbReference type="Proteomes" id="UP000763557"/>
    </source>
</evidence>
<feature type="signal peptide" evidence="3">
    <location>
        <begin position="1"/>
        <end position="24"/>
    </location>
</feature>